<keyword evidence="4" id="KW-1133">Transmembrane helix</keyword>
<dbReference type="GO" id="GO:0016020">
    <property type="term" value="C:membrane"/>
    <property type="evidence" value="ECO:0007669"/>
    <property type="project" value="UniProtKB-SubCell"/>
</dbReference>
<keyword evidence="2 4" id="KW-0472">Membrane</keyword>
<dbReference type="PANTHER" id="PTHR37042:SF4">
    <property type="entry name" value="OUTER MEMBRANE PROTEIN RV1973"/>
    <property type="match status" value="1"/>
</dbReference>
<evidence type="ECO:0000313" key="5">
    <source>
        <dbReference type="EMBL" id="MDG3015123.1"/>
    </source>
</evidence>
<evidence type="ECO:0000313" key="6">
    <source>
        <dbReference type="Proteomes" id="UP001152755"/>
    </source>
</evidence>
<name>A0A9X4M4L0_9ACTN</name>
<dbReference type="AlphaFoldDB" id="A0A9X4M4L0"/>
<evidence type="ECO:0000256" key="4">
    <source>
        <dbReference type="SAM" id="Phobius"/>
    </source>
</evidence>
<accession>A0A9X4M4L0</accession>
<comment type="subcellular location">
    <subcellularLocation>
        <location evidence="1">Membrane</location>
    </subcellularLocation>
</comment>
<organism evidence="5 6">
    <name type="scientific">Speluncibacter jeojiensis</name>
    <dbReference type="NCBI Taxonomy" id="2710754"/>
    <lineage>
        <taxon>Bacteria</taxon>
        <taxon>Bacillati</taxon>
        <taxon>Actinomycetota</taxon>
        <taxon>Actinomycetes</taxon>
        <taxon>Mycobacteriales</taxon>
        <taxon>Speluncibacteraceae</taxon>
        <taxon>Speluncibacter</taxon>
    </lineage>
</organism>
<gene>
    <name evidence="5" type="ORF">NVS88_11230</name>
</gene>
<feature type="compositionally biased region" description="Basic and acidic residues" evidence="3">
    <location>
        <begin position="1"/>
        <end position="10"/>
    </location>
</feature>
<dbReference type="PANTHER" id="PTHR37042">
    <property type="entry name" value="OUTER MEMBRANE PROTEIN RV1973"/>
    <property type="match status" value="1"/>
</dbReference>
<feature type="transmembrane region" description="Helical" evidence="4">
    <location>
        <begin position="58"/>
        <end position="80"/>
    </location>
</feature>
<evidence type="ECO:0000256" key="3">
    <source>
        <dbReference type="SAM" id="MobiDB-lite"/>
    </source>
</evidence>
<keyword evidence="4" id="KW-0812">Transmembrane</keyword>
<sequence length="213" mass="22251">MSDEQQKTEQESPADGVVGPEAVNADAASADAVGGDTVSADDVVVADTAPAGRNRRKVLLASVVAVLVLALAGGVAYLGWNHYQVNQAEQARTDATSAAKAQAEKMFSYDYGNVEKEMAAASNGLTGDFKKQFDTLVKQQVVPAAKEKQLTVKAIVVGQAPISTTPDSAVVLLFVNQIANGNTGPNASFTPSRIKMDMKKVDGNWLVGGLETI</sequence>
<evidence type="ECO:0000256" key="2">
    <source>
        <dbReference type="ARBA" id="ARBA00023136"/>
    </source>
</evidence>
<dbReference type="Proteomes" id="UP001152755">
    <property type="component" value="Unassembled WGS sequence"/>
</dbReference>
<feature type="region of interest" description="Disordered" evidence="3">
    <location>
        <begin position="1"/>
        <end position="23"/>
    </location>
</feature>
<reference evidence="5" key="1">
    <citation type="submission" date="2022-08" db="EMBL/GenBank/DDBJ databases">
        <title>Genome analysis of Corynebacteriales strain.</title>
        <authorList>
            <person name="Lee S.D."/>
        </authorList>
    </citation>
    <scope>NUCLEOTIDE SEQUENCE</scope>
    <source>
        <strain evidence="5">D3-21</strain>
    </source>
</reference>
<protein>
    <submittedName>
        <fullName evidence="5">H domain protein</fullName>
    </submittedName>
</protein>
<comment type="caution">
    <text evidence="5">The sequence shown here is derived from an EMBL/GenBank/DDBJ whole genome shotgun (WGS) entry which is preliminary data.</text>
</comment>
<proteinExistence type="predicted"/>
<dbReference type="EMBL" id="JANRHA010000006">
    <property type="protein sequence ID" value="MDG3015123.1"/>
    <property type="molecule type" value="Genomic_DNA"/>
</dbReference>
<evidence type="ECO:0000256" key="1">
    <source>
        <dbReference type="ARBA" id="ARBA00004370"/>
    </source>
</evidence>
<dbReference type="RefSeq" id="WP_277833735.1">
    <property type="nucleotide sequence ID" value="NZ_JAAIVF010000005.1"/>
</dbReference>
<keyword evidence="6" id="KW-1185">Reference proteome</keyword>